<accession>A0A222VIY6</accession>
<name>A0A222VIY6_9PSEU</name>
<dbReference type="EMBL" id="FMZE01000003">
    <property type="protein sequence ID" value="SDC70001.1"/>
    <property type="molecule type" value="Genomic_DNA"/>
</dbReference>
<dbReference type="AlphaFoldDB" id="A0A222VIY6"/>
<dbReference type="Gene3D" id="2.40.100.10">
    <property type="entry name" value="Cyclophilin-like"/>
    <property type="match status" value="1"/>
</dbReference>
<protein>
    <submittedName>
        <fullName evidence="1">Urea carboxylase</fullName>
    </submittedName>
</protein>
<dbReference type="InterPro" id="IPR003833">
    <property type="entry name" value="CT_C_D"/>
</dbReference>
<gene>
    <name evidence="1" type="ORF">SAMN05421630_103251</name>
</gene>
<evidence type="ECO:0000313" key="2">
    <source>
        <dbReference type="Proteomes" id="UP000199494"/>
    </source>
</evidence>
<dbReference type="SMART" id="SM00796">
    <property type="entry name" value="AHS1"/>
    <property type="match status" value="1"/>
</dbReference>
<dbReference type="OrthoDB" id="9760256at2"/>
<dbReference type="KEGG" id="pmad:BAY61_01485"/>
<organism evidence="1 2">
    <name type="scientific">Prauserella marina</name>
    <dbReference type="NCBI Taxonomy" id="530584"/>
    <lineage>
        <taxon>Bacteria</taxon>
        <taxon>Bacillati</taxon>
        <taxon>Actinomycetota</taxon>
        <taxon>Actinomycetes</taxon>
        <taxon>Pseudonocardiales</taxon>
        <taxon>Pseudonocardiaceae</taxon>
        <taxon>Prauserella</taxon>
    </lineage>
</organism>
<sequence length="295" mass="32010">MSTVIERVDGKGGRPSATYRQAGEQYVLVEYGEHELDLRLNFFVVGALGALTDDPPPGFAEAAAGLRSILVRFDQGQANRAEVVAHLVALHERQPEISELTVPSRRVVLPIAFDDSATRKAVHRYVTTIRGDAPYTGEDGNIGYLVEQNGLSGPEALYEAILGTEWWAAFNGFSPGLPFLFSLSGPALSAPKYNPTRAWTPSGAVGIGGPCVAIYPVDSPGSFQLFGRTLPVYDPLGSNEVFVRDPFLLRAGDRVVFTRVDEEELLAARRSVFDGSYGYRVEDAPLTIADYLGSR</sequence>
<proteinExistence type="predicted"/>
<dbReference type="Pfam" id="PF02682">
    <property type="entry name" value="CT_C_D"/>
    <property type="match status" value="1"/>
</dbReference>
<dbReference type="InterPro" id="IPR029000">
    <property type="entry name" value="Cyclophilin-like_dom_sf"/>
</dbReference>
<reference evidence="1 2" key="1">
    <citation type="submission" date="2016-10" db="EMBL/GenBank/DDBJ databases">
        <authorList>
            <person name="de Groot N.N."/>
        </authorList>
    </citation>
    <scope>NUCLEOTIDE SEQUENCE [LARGE SCALE GENOMIC DNA]</scope>
    <source>
        <strain evidence="1 2">CGMCC 4.5506</strain>
    </source>
</reference>
<dbReference type="Gene3D" id="3.30.1360.40">
    <property type="match status" value="1"/>
</dbReference>
<dbReference type="STRING" id="530584.SAMN05421630_103251"/>
<dbReference type="InterPro" id="IPR010016">
    <property type="entry name" value="PxpB"/>
</dbReference>
<keyword evidence="2" id="KW-1185">Reference proteome</keyword>
<dbReference type="PANTHER" id="PTHR34698">
    <property type="entry name" value="5-OXOPROLINASE SUBUNIT B"/>
    <property type="match status" value="1"/>
</dbReference>
<dbReference type="SUPFAM" id="SSF160467">
    <property type="entry name" value="PH0987 N-terminal domain-like"/>
    <property type="match status" value="1"/>
</dbReference>
<dbReference type="Proteomes" id="UP000199494">
    <property type="component" value="Unassembled WGS sequence"/>
</dbReference>
<dbReference type="RefSeq" id="WP_091801547.1">
    <property type="nucleotide sequence ID" value="NZ_CP016353.1"/>
</dbReference>
<evidence type="ECO:0000313" key="1">
    <source>
        <dbReference type="EMBL" id="SDC70001.1"/>
    </source>
</evidence>
<dbReference type="PANTHER" id="PTHR34698:SF2">
    <property type="entry name" value="5-OXOPROLINASE SUBUNIT B"/>
    <property type="match status" value="1"/>
</dbReference>
<dbReference type="SUPFAM" id="SSF50891">
    <property type="entry name" value="Cyclophilin-like"/>
    <property type="match status" value="1"/>
</dbReference>